<feature type="compositionally biased region" description="Basic and acidic residues" evidence="1">
    <location>
        <begin position="41"/>
        <end position="54"/>
    </location>
</feature>
<evidence type="ECO:0000313" key="2">
    <source>
        <dbReference type="EMBL" id="KKN68078.1"/>
    </source>
</evidence>
<name>A0A0F9VQL1_9ZZZZ</name>
<proteinExistence type="predicted"/>
<accession>A0A0F9VQL1</accession>
<gene>
    <name evidence="2" type="ORF">LCGC14_0455320</name>
</gene>
<protein>
    <submittedName>
        <fullName evidence="2">Uncharacterized protein</fullName>
    </submittedName>
</protein>
<dbReference type="AlphaFoldDB" id="A0A0F9VQL1"/>
<feature type="region of interest" description="Disordered" evidence="1">
    <location>
        <begin position="41"/>
        <end position="62"/>
    </location>
</feature>
<dbReference type="EMBL" id="LAZR01000459">
    <property type="protein sequence ID" value="KKN68078.1"/>
    <property type="molecule type" value="Genomic_DNA"/>
</dbReference>
<sequence length="62" mass="7183">MKNEEPCDYCGNDPDECVCHLAPDFPDDPVLELDTDYLDWTHYEEDDNENRGQEDSSEADLD</sequence>
<evidence type="ECO:0000256" key="1">
    <source>
        <dbReference type="SAM" id="MobiDB-lite"/>
    </source>
</evidence>
<comment type="caution">
    <text evidence="2">The sequence shown here is derived from an EMBL/GenBank/DDBJ whole genome shotgun (WGS) entry which is preliminary data.</text>
</comment>
<reference evidence="2" key="1">
    <citation type="journal article" date="2015" name="Nature">
        <title>Complex archaea that bridge the gap between prokaryotes and eukaryotes.</title>
        <authorList>
            <person name="Spang A."/>
            <person name="Saw J.H."/>
            <person name="Jorgensen S.L."/>
            <person name="Zaremba-Niedzwiedzka K."/>
            <person name="Martijn J."/>
            <person name="Lind A.E."/>
            <person name="van Eijk R."/>
            <person name="Schleper C."/>
            <person name="Guy L."/>
            <person name="Ettema T.J."/>
        </authorList>
    </citation>
    <scope>NUCLEOTIDE SEQUENCE</scope>
</reference>
<organism evidence="2">
    <name type="scientific">marine sediment metagenome</name>
    <dbReference type="NCBI Taxonomy" id="412755"/>
    <lineage>
        <taxon>unclassified sequences</taxon>
        <taxon>metagenomes</taxon>
        <taxon>ecological metagenomes</taxon>
    </lineage>
</organism>